<dbReference type="RefSeq" id="WP_179168190.1">
    <property type="nucleotide sequence ID" value="NZ_CP058529.1"/>
</dbReference>
<name>A0A7D5KKE4_9EURY</name>
<dbReference type="Pfam" id="PF19122">
    <property type="entry name" value="DUF5806"/>
    <property type="match status" value="1"/>
</dbReference>
<dbReference type="AlphaFoldDB" id="A0A7D5KKE4"/>
<dbReference type="OrthoDB" id="116506at2157"/>
<reference evidence="1 2" key="1">
    <citation type="submission" date="2020-07" db="EMBL/GenBank/DDBJ databases">
        <title>Gai3-2, isolated from salt lake.</title>
        <authorList>
            <person name="Cui H."/>
            <person name="Shi X."/>
        </authorList>
    </citation>
    <scope>NUCLEOTIDE SEQUENCE [LARGE SCALE GENOMIC DNA]</scope>
    <source>
        <strain evidence="1 2">Gai3-2</strain>
    </source>
</reference>
<sequence>MPDDTKATVPSTNGDRRRFERLDGADNDRVDVFLRGRVAFTAREWAVARLCADFRTKTGVEMTKVGEQLPELVPFLDDTYTRQAVYQARRDFEGKVRTAGATFLYGAMSDFLTADELDDVMFEATEVAKFLIEVEGATLAYDEEIASEKRVRAAMRAVHEASVELRYDRCPHCGETIGSDDPDETD</sequence>
<dbReference type="EMBL" id="CP058529">
    <property type="protein sequence ID" value="QLG26615.1"/>
    <property type="molecule type" value="Genomic_DNA"/>
</dbReference>
<protein>
    <submittedName>
        <fullName evidence="1">Uncharacterized protein</fullName>
    </submittedName>
</protein>
<dbReference type="KEGG" id="halg:HUG10_03260"/>
<organism evidence="1 2">
    <name type="scientific">Halorarum halophilum</name>
    <dbReference type="NCBI Taxonomy" id="2743090"/>
    <lineage>
        <taxon>Archaea</taxon>
        <taxon>Methanobacteriati</taxon>
        <taxon>Methanobacteriota</taxon>
        <taxon>Stenosarchaea group</taxon>
        <taxon>Halobacteria</taxon>
        <taxon>Halobacteriales</taxon>
        <taxon>Haloferacaceae</taxon>
        <taxon>Halorarum</taxon>
    </lineage>
</organism>
<keyword evidence="2" id="KW-1185">Reference proteome</keyword>
<gene>
    <name evidence="1" type="ORF">HUG10_03260</name>
</gene>
<dbReference type="InterPro" id="IPR043829">
    <property type="entry name" value="DUF5806"/>
</dbReference>
<proteinExistence type="predicted"/>
<evidence type="ECO:0000313" key="2">
    <source>
        <dbReference type="Proteomes" id="UP000509750"/>
    </source>
</evidence>
<dbReference type="Proteomes" id="UP000509750">
    <property type="component" value="Chromosome"/>
</dbReference>
<evidence type="ECO:0000313" key="1">
    <source>
        <dbReference type="EMBL" id="QLG26615.1"/>
    </source>
</evidence>
<dbReference type="GeneID" id="56027819"/>
<accession>A0A7D5KKE4</accession>